<keyword evidence="1" id="KW-0805">Transcription regulation</keyword>
<keyword evidence="7" id="KW-1185">Reference proteome</keyword>
<evidence type="ECO:0000256" key="2">
    <source>
        <dbReference type="ARBA" id="ARBA00023125"/>
    </source>
</evidence>
<keyword evidence="2" id="KW-0238">DNA-binding</keyword>
<dbReference type="EMBL" id="JASVWF010000006">
    <property type="protein sequence ID" value="MDL5159092.1"/>
    <property type="molecule type" value="Genomic_DNA"/>
</dbReference>
<gene>
    <name evidence="6" type="ORF">QRT03_24205</name>
</gene>
<evidence type="ECO:0000256" key="1">
    <source>
        <dbReference type="ARBA" id="ARBA00023015"/>
    </source>
</evidence>
<reference evidence="6 7" key="1">
    <citation type="submission" date="2023-06" db="EMBL/GenBank/DDBJ databases">
        <title>Actinomycetospora Odt1-22.</title>
        <authorList>
            <person name="Supong K."/>
        </authorList>
    </citation>
    <scope>NUCLEOTIDE SEQUENCE [LARGE SCALE GENOMIC DNA]</scope>
    <source>
        <strain evidence="6 7">Odt1-22</strain>
    </source>
</reference>
<feature type="domain" description="IclR-ED" evidence="5">
    <location>
        <begin position="82"/>
        <end position="260"/>
    </location>
</feature>
<dbReference type="PROSITE" id="PS51077">
    <property type="entry name" value="HTH_ICLR"/>
    <property type="match status" value="1"/>
</dbReference>
<dbReference type="PANTHER" id="PTHR30136:SF24">
    <property type="entry name" value="HTH-TYPE TRANSCRIPTIONAL REPRESSOR ALLR"/>
    <property type="match status" value="1"/>
</dbReference>
<feature type="domain" description="HTH iclR-type" evidence="4">
    <location>
        <begin position="20"/>
        <end position="81"/>
    </location>
</feature>
<dbReference type="Gene3D" id="1.10.10.10">
    <property type="entry name" value="Winged helix-like DNA-binding domain superfamily/Winged helix DNA-binding domain"/>
    <property type="match status" value="1"/>
</dbReference>
<dbReference type="SMART" id="SM00346">
    <property type="entry name" value="HTH_ICLR"/>
    <property type="match status" value="1"/>
</dbReference>
<evidence type="ECO:0000259" key="5">
    <source>
        <dbReference type="PROSITE" id="PS51078"/>
    </source>
</evidence>
<sequence>MRKADIGDGGEAAPARSGTVQSVERAIDLLEAMTDAGGTVGLSQLAATSGLPLPTIYRLMRTLVGRGYVRQESSREYALGPRLVRLGDTAGRLVGVWAMPRLTELVDAIGETANLALMEGAQVVYVAQAPGRHSMRMFTEVGRRVSPHCTAVGKALLAQMPAERTREILRHTDLVAHTDNTITDLGAFERELDRVREAGYAVDEGEQELGVRCVAVALDGSLPAAVSISGPTTRMTDELLRSAVPKLQATADVLVDELARQQTNGASAPA</sequence>
<dbReference type="InterPro" id="IPR036390">
    <property type="entry name" value="WH_DNA-bd_sf"/>
</dbReference>
<evidence type="ECO:0000313" key="6">
    <source>
        <dbReference type="EMBL" id="MDL5159092.1"/>
    </source>
</evidence>
<dbReference type="SUPFAM" id="SSF55781">
    <property type="entry name" value="GAF domain-like"/>
    <property type="match status" value="1"/>
</dbReference>
<keyword evidence="3" id="KW-0804">Transcription</keyword>
<dbReference type="Gene3D" id="3.30.450.40">
    <property type="match status" value="1"/>
</dbReference>
<dbReference type="InterPro" id="IPR014757">
    <property type="entry name" value="Tscrpt_reg_IclR_C"/>
</dbReference>
<accession>A0ABT7MGW6</accession>
<name>A0ABT7MGW6_9PSEU</name>
<comment type="caution">
    <text evidence="6">The sequence shown here is derived from an EMBL/GenBank/DDBJ whole genome shotgun (WGS) entry which is preliminary data.</text>
</comment>
<organism evidence="6 7">
    <name type="scientific">Actinomycetospora termitidis</name>
    <dbReference type="NCBI Taxonomy" id="3053470"/>
    <lineage>
        <taxon>Bacteria</taxon>
        <taxon>Bacillati</taxon>
        <taxon>Actinomycetota</taxon>
        <taxon>Actinomycetes</taxon>
        <taxon>Pseudonocardiales</taxon>
        <taxon>Pseudonocardiaceae</taxon>
        <taxon>Actinomycetospora</taxon>
    </lineage>
</organism>
<proteinExistence type="predicted"/>
<dbReference type="InterPro" id="IPR036388">
    <property type="entry name" value="WH-like_DNA-bd_sf"/>
</dbReference>
<dbReference type="PANTHER" id="PTHR30136">
    <property type="entry name" value="HELIX-TURN-HELIX TRANSCRIPTIONAL REGULATOR, ICLR FAMILY"/>
    <property type="match status" value="1"/>
</dbReference>
<dbReference type="Pfam" id="PF09339">
    <property type="entry name" value="HTH_IclR"/>
    <property type="match status" value="1"/>
</dbReference>
<dbReference type="SUPFAM" id="SSF46785">
    <property type="entry name" value="Winged helix' DNA-binding domain"/>
    <property type="match status" value="1"/>
</dbReference>
<evidence type="ECO:0000256" key="3">
    <source>
        <dbReference type="ARBA" id="ARBA00023163"/>
    </source>
</evidence>
<dbReference type="Pfam" id="PF01614">
    <property type="entry name" value="IclR_C"/>
    <property type="match status" value="1"/>
</dbReference>
<dbReference type="InterPro" id="IPR050707">
    <property type="entry name" value="HTH_MetabolicPath_Reg"/>
</dbReference>
<dbReference type="Proteomes" id="UP001231924">
    <property type="component" value="Unassembled WGS sequence"/>
</dbReference>
<dbReference type="RefSeq" id="WP_286055665.1">
    <property type="nucleotide sequence ID" value="NZ_JASVWF010000006.1"/>
</dbReference>
<protein>
    <submittedName>
        <fullName evidence="6">IclR family transcriptional regulator</fullName>
    </submittedName>
</protein>
<evidence type="ECO:0000259" key="4">
    <source>
        <dbReference type="PROSITE" id="PS51077"/>
    </source>
</evidence>
<dbReference type="InterPro" id="IPR029016">
    <property type="entry name" value="GAF-like_dom_sf"/>
</dbReference>
<evidence type="ECO:0000313" key="7">
    <source>
        <dbReference type="Proteomes" id="UP001231924"/>
    </source>
</evidence>
<dbReference type="InterPro" id="IPR005471">
    <property type="entry name" value="Tscrpt_reg_IclR_N"/>
</dbReference>
<dbReference type="PROSITE" id="PS51078">
    <property type="entry name" value="ICLR_ED"/>
    <property type="match status" value="1"/>
</dbReference>